<dbReference type="AlphaFoldDB" id="A0AAW2YGS5"/>
<reference evidence="2 3" key="1">
    <citation type="submission" date="2024-03" db="EMBL/GenBank/DDBJ databases">
        <title>The Acrasis kona genome and developmental transcriptomes reveal deep origins of eukaryotic multicellular pathways.</title>
        <authorList>
            <person name="Sheikh S."/>
            <person name="Fu C.-J."/>
            <person name="Brown M.W."/>
            <person name="Baldauf S.L."/>
        </authorList>
    </citation>
    <scope>NUCLEOTIDE SEQUENCE [LARGE SCALE GENOMIC DNA]</scope>
    <source>
        <strain evidence="2 3">ATCC MYA-3509</strain>
    </source>
</reference>
<dbReference type="GO" id="GO:0016810">
    <property type="term" value="F:hydrolase activity, acting on carbon-nitrogen (but not peptide) bonds"/>
    <property type="evidence" value="ECO:0007669"/>
    <property type="project" value="TreeGrafter"/>
</dbReference>
<evidence type="ECO:0000313" key="3">
    <source>
        <dbReference type="Proteomes" id="UP001431209"/>
    </source>
</evidence>
<feature type="domain" description="Acid ceramidase N-terminal" evidence="1">
    <location>
        <begin position="7"/>
        <end position="42"/>
    </location>
</feature>
<evidence type="ECO:0000259" key="1">
    <source>
        <dbReference type="Pfam" id="PF15508"/>
    </source>
</evidence>
<dbReference type="Gene3D" id="3.60.60.10">
    <property type="entry name" value="Penicillin V Acylase, Chain A"/>
    <property type="match status" value="1"/>
</dbReference>
<organism evidence="2 3">
    <name type="scientific">Acrasis kona</name>
    <dbReference type="NCBI Taxonomy" id="1008807"/>
    <lineage>
        <taxon>Eukaryota</taxon>
        <taxon>Discoba</taxon>
        <taxon>Heterolobosea</taxon>
        <taxon>Tetramitia</taxon>
        <taxon>Eutetramitia</taxon>
        <taxon>Acrasidae</taxon>
        <taxon>Acrasis</taxon>
    </lineage>
</organism>
<dbReference type="InterPro" id="IPR029130">
    <property type="entry name" value="Acid_ceramidase_N"/>
</dbReference>
<keyword evidence="3" id="KW-1185">Reference proteome</keyword>
<name>A0AAW2YGS5_9EUKA</name>
<gene>
    <name evidence="2" type="ORF">AKO1_004220</name>
</gene>
<dbReference type="Pfam" id="PF15508">
    <property type="entry name" value="NAAA-beta"/>
    <property type="match status" value="1"/>
</dbReference>
<dbReference type="PANTHER" id="PTHR28583">
    <property type="entry name" value="ACID AMIDASE"/>
    <property type="match status" value="1"/>
</dbReference>
<evidence type="ECO:0000313" key="2">
    <source>
        <dbReference type="EMBL" id="KAL0476252.1"/>
    </source>
</evidence>
<dbReference type="EMBL" id="JAOPGA020000001">
    <property type="protein sequence ID" value="KAL0476252.1"/>
    <property type="molecule type" value="Genomic_DNA"/>
</dbReference>
<dbReference type="PANTHER" id="PTHR28583:SF4">
    <property type="entry name" value="N-ACYLETHANOLAMINE-HYDROLYZING ACID AMIDASE"/>
    <property type="match status" value="1"/>
</dbReference>
<accession>A0AAW2YGS5</accession>
<proteinExistence type="predicted"/>
<dbReference type="Proteomes" id="UP001431209">
    <property type="component" value="Unassembled WGS sequence"/>
</dbReference>
<comment type="caution">
    <text evidence="2">The sequence shown here is derived from an EMBL/GenBank/DDBJ whole genome shotgun (WGS) entry which is preliminary data.</text>
</comment>
<protein>
    <submittedName>
        <fullName evidence="2">Acid ceramidase</fullName>
    </submittedName>
</protein>
<sequence>MPTSFTEPKLHYVNLDLPPRERWIDIAKEYKQDLRALNKYLTKKQGEEVACCAPLVVGVMAWGTKNLFAPTEFMEELEGIASVTEEVDLDFNKLLSFNIGYNFLAHCTSISTNKDPNGTATQDSASSGPYHLRNMDWDAEVLKALCTITIDVIFQKSGKDVFRMTTWAGMVGCLTGMRLRDPSDDTTGWSVSLNFRKTNEFMGMVRNIVAGMVKYDAIDFLLRKTLENEPTYKGAIKVLSTKKIMAPCYLTMVGLNADEGALVTRKRKGEIKRLTLLNQGQTSHDADAVVAKQRRFIIQTNICHWNDEAWYNNNPKWAGGDHLLENALERREVATKNLNKFSCPPELSGSSYDDNFVNFSFEMLSKYPTCNGETIYQNVMHPQTNLYRTRIVHDPPTMYQDEGTAKGYHSDDLEKARLLNSP</sequence>